<name>A0A1H1GZF3_9PSED</name>
<reference evidence="1 3" key="1">
    <citation type="submission" date="2016-10" db="EMBL/GenBank/DDBJ databases">
        <authorList>
            <person name="Varghese N."/>
            <person name="Submissions S."/>
        </authorList>
    </citation>
    <scope>NUCLEOTIDE SEQUENCE [LARGE SCALE GENOMIC DNA]</scope>
    <source>
        <strain evidence="1 3">BS2976</strain>
    </source>
</reference>
<proteinExistence type="predicted"/>
<dbReference type="RefSeq" id="WP_143513865.1">
    <property type="nucleotide sequence ID" value="NZ_FNKM01000002.1"/>
</dbReference>
<dbReference type="SUPFAM" id="SSF52309">
    <property type="entry name" value="N-(deoxy)ribosyltransferase-like"/>
    <property type="match status" value="1"/>
</dbReference>
<gene>
    <name evidence="2" type="ORF">FIV39_31250</name>
    <name evidence="1" type="ORF">SAMN04490186_3832</name>
</gene>
<dbReference type="Pfam" id="PF05014">
    <property type="entry name" value="Nuc_deoxyrib_tr"/>
    <property type="match status" value="1"/>
</dbReference>
<organism evidence="2 4">
    <name type="scientific">Pseudomonas grimontii</name>
    <dbReference type="NCBI Taxonomy" id="129847"/>
    <lineage>
        <taxon>Bacteria</taxon>
        <taxon>Pseudomonadati</taxon>
        <taxon>Pseudomonadota</taxon>
        <taxon>Gammaproteobacteria</taxon>
        <taxon>Pseudomonadales</taxon>
        <taxon>Pseudomonadaceae</taxon>
        <taxon>Pseudomonas</taxon>
    </lineage>
</organism>
<dbReference type="AlphaFoldDB" id="A0A1H1GZF3"/>
<sequence length="291" mass="32135">MSDISKSSSKRCYISAPFGLELDVLPMLLAERDVFWEWAKDESYEGRDATDRIAAADFVVVILNGTSADYRGAFEAGVAAGLGKPVFLIQTKARTIPIDYSRFTIVKASLSNNEALKFHLDLFLASPPVPSVSTGTKRSKNDTSSRLAKVRQPVRPFDSLVEKRVFDAVIAAGGSAISQPQSTPGAKFRPDLLAWLGNLDPELLDPVVIEVKGDVSLENALLLNQRLWDFIQSARLELALVVTTSIPPRPEQQLSPNVLWLTIQDFERLVSSGQLGEYIRKTRNRIVHGVR</sequence>
<dbReference type="EMBL" id="FNKM01000002">
    <property type="protein sequence ID" value="SDR18206.1"/>
    <property type="molecule type" value="Genomic_DNA"/>
</dbReference>
<dbReference type="Proteomes" id="UP000317267">
    <property type="component" value="Unassembled WGS sequence"/>
</dbReference>
<evidence type="ECO:0000313" key="4">
    <source>
        <dbReference type="Proteomes" id="UP000317267"/>
    </source>
</evidence>
<evidence type="ECO:0000313" key="1">
    <source>
        <dbReference type="EMBL" id="SDR18206.1"/>
    </source>
</evidence>
<reference evidence="2 4" key="2">
    <citation type="submission" date="2019-06" db="EMBL/GenBank/DDBJ databases">
        <title>Pseudomonas bimorpha sp. nov. isolated from bovine raw milk and skim milk concentrate.</title>
        <authorList>
            <person name="Hofmann K."/>
            <person name="Huptas C."/>
            <person name="Doll E."/>
            <person name="Scherer S."/>
            <person name="Wenning M."/>
        </authorList>
    </citation>
    <scope>NUCLEOTIDE SEQUENCE [LARGE SCALE GENOMIC DNA]</scope>
    <source>
        <strain evidence="2 4">DSM 17515</strain>
    </source>
</reference>
<comment type="caution">
    <text evidence="2">The sequence shown here is derived from an EMBL/GenBank/DDBJ whole genome shotgun (WGS) entry which is preliminary data.</text>
</comment>
<accession>A0A1H1GZF3</accession>
<dbReference type="EMBL" id="VFES01000036">
    <property type="protein sequence ID" value="TWR53725.1"/>
    <property type="molecule type" value="Genomic_DNA"/>
</dbReference>
<evidence type="ECO:0000313" key="3">
    <source>
        <dbReference type="Proteomes" id="UP000198740"/>
    </source>
</evidence>
<protein>
    <submittedName>
        <fullName evidence="1">Nucleoside 2-deoxyribosyltransferase</fullName>
    </submittedName>
</protein>
<keyword evidence="3" id="KW-1185">Reference proteome</keyword>
<evidence type="ECO:0000313" key="2">
    <source>
        <dbReference type="EMBL" id="TWR53725.1"/>
    </source>
</evidence>
<dbReference type="InterPro" id="IPR007710">
    <property type="entry name" value="Nucleoside_deoxyribTrfase"/>
</dbReference>
<dbReference type="Proteomes" id="UP000198740">
    <property type="component" value="Unassembled WGS sequence"/>
</dbReference>
<dbReference type="Gene3D" id="3.40.50.450">
    <property type="match status" value="1"/>
</dbReference>